<comment type="function">
    <text evidence="1">Nitronate monooxygenase that uses molecular oxygen to catalyze the oxidative denitrification of alkyl nitronates. Acts on propionate 3-nitronate (P3N), the presumed physiological substrate. Probably functions in the detoxification of P3N, a metabolic poison produced by plants and fungi as a defense mechanism.</text>
</comment>
<dbReference type="Proteomes" id="UP001398420">
    <property type="component" value="Unassembled WGS sequence"/>
</dbReference>
<comment type="caution">
    <text evidence="6">The sequence shown here is derived from an EMBL/GenBank/DDBJ whole genome shotgun (WGS) entry which is preliminary data.</text>
</comment>
<dbReference type="Pfam" id="PF03060">
    <property type="entry name" value="NMO"/>
    <property type="match status" value="1"/>
</dbReference>
<dbReference type="EMBL" id="JBCEWA010000004">
    <property type="protein sequence ID" value="MEL5987936.1"/>
    <property type="molecule type" value="Genomic_DNA"/>
</dbReference>
<gene>
    <name evidence="6" type="ORF">AAF454_05855</name>
</gene>
<dbReference type="InterPro" id="IPR004136">
    <property type="entry name" value="NMO"/>
</dbReference>
<keyword evidence="5 6" id="KW-0560">Oxidoreductase</keyword>
<evidence type="ECO:0000256" key="4">
    <source>
        <dbReference type="ARBA" id="ARBA00022643"/>
    </source>
</evidence>
<evidence type="ECO:0000256" key="1">
    <source>
        <dbReference type="ARBA" id="ARBA00003535"/>
    </source>
</evidence>
<dbReference type="Gene3D" id="3.20.20.70">
    <property type="entry name" value="Aldolase class I"/>
    <property type="match status" value="1"/>
</dbReference>
<dbReference type="SUPFAM" id="SSF51412">
    <property type="entry name" value="Inosine monophosphate dehydrogenase (IMPDH)"/>
    <property type="match status" value="1"/>
</dbReference>
<name>A0ABU9LNI2_9BACL</name>
<dbReference type="CDD" id="cd04730">
    <property type="entry name" value="NPD_like"/>
    <property type="match status" value="1"/>
</dbReference>
<evidence type="ECO:0000256" key="2">
    <source>
        <dbReference type="ARBA" id="ARBA00013457"/>
    </source>
</evidence>
<proteinExistence type="predicted"/>
<evidence type="ECO:0000256" key="5">
    <source>
        <dbReference type="ARBA" id="ARBA00023002"/>
    </source>
</evidence>
<keyword evidence="7" id="KW-1185">Reference proteome</keyword>
<dbReference type="GO" id="GO:0004497">
    <property type="term" value="F:monooxygenase activity"/>
    <property type="evidence" value="ECO:0007669"/>
    <property type="project" value="UniProtKB-KW"/>
</dbReference>
<dbReference type="PANTHER" id="PTHR32332">
    <property type="entry name" value="2-NITROPROPANE DIOXYGENASE"/>
    <property type="match status" value="1"/>
</dbReference>
<sequence length="321" mass="34701">MKWQTSVTELLGIEKPIIQGGLAYLGYADLAAAVSNAGGLGQVTALSLDSPEDLRKEIHKTRTLTDRPFGVNFAIGRHREHYEPFVQVAIEEGIQIISITGGNPSPVLEMVKDTDMKKLVLVSSVKLALKAEEKGADIVVVVGQEGGGHLGLNDLGTHVLVPRVVDAVNIPVIASGGIADGRGILSAFALGADGVEIGTRFIATEECVDAAPLYKQALIEHDEMDTVVIKRSIGGPARVLHTPFTDEILEIEQKTPTYEALKDYISGAANRRYIYEEQQDGFGYAGQSIGFIHSIPTVATLFEQFEQQIEEARTQLNLKIK</sequence>
<keyword evidence="6" id="KW-0503">Monooxygenase</keyword>
<keyword evidence="3" id="KW-0285">Flavoprotein</keyword>
<dbReference type="InterPro" id="IPR013785">
    <property type="entry name" value="Aldolase_TIM"/>
</dbReference>
<evidence type="ECO:0000313" key="6">
    <source>
        <dbReference type="EMBL" id="MEL5987936.1"/>
    </source>
</evidence>
<dbReference type="RefSeq" id="WP_087680785.1">
    <property type="nucleotide sequence ID" value="NZ_JBCEWA010000004.1"/>
</dbReference>
<reference evidence="6 7" key="1">
    <citation type="submission" date="2024-04" db="EMBL/GenBank/DDBJ databases">
        <authorList>
            <person name="Wu Y.S."/>
            <person name="Zhang L."/>
        </authorList>
    </citation>
    <scope>NUCLEOTIDE SEQUENCE [LARGE SCALE GENOMIC DNA]</scope>
    <source>
        <strain evidence="6 7">KG-01</strain>
    </source>
</reference>
<evidence type="ECO:0000256" key="3">
    <source>
        <dbReference type="ARBA" id="ARBA00022630"/>
    </source>
</evidence>
<evidence type="ECO:0000313" key="7">
    <source>
        <dbReference type="Proteomes" id="UP001398420"/>
    </source>
</evidence>
<organism evidence="6 7">
    <name type="scientific">Kurthia gibsonii</name>
    <dbReference type="NCBI Taxonomy" id="33946"/>
    <lineage>
        <taxon>Bacteria</taxon>
        <taxon>Bacillati</taxon>
        <taxon>Bacillota</taxon>
        <taxon>Bacilli</taxon>
        <taxon>Bacillales</taxon>
        <taxon>Caryophanaceae</taxon>
        <taxon>Kurthia</taxon>
    </lineage>
</organism>
<protein>
    <recommendedName>
        <fullName evidence="2">Probable nitronate monooxygenase</fullName>
    </recommendedName>
</protein>
<dbReference type="PANTHER" id="PTHR32332:SF20">
    <property type="entry name" value="2-NITROPROPANE DIOXYGENASE-LIKE PROTEIN"/>
    <property type="match status" value="1"/>
</dbReference>
<keyword evidence="4" id="KW-0288">FMN</keyword>
<accession>A0ABU9LNI2</accession>